<accession>A0ABS1TVP2</accession>
<evidence type="ECO:0000313" key="1">
    <source>
        <dbReference type="EMBL" id="MBL4954643.1"/>
    </source>
</evidence>
<dbReference type="RefSeq" id="WP_202655884.1">
    <property type="nucleotide sequence ID" value="NZ_JAESWB010000362.1"/>
</dbReference>
<keyword evidence="2" id="KW-1185">Reference proteome</keyword>
<dbReference type="EMBL" id="JAESWB010000362">
    <property type="protein sequence ID" value="MBL4954643.1"/>
    <property type="molecule type" value="Genomic_DNA"/>
</dbReference>
<reference evidence="1 2" key="1">
    <citation type="submission" date="2021-01" db="EMBL/GenBank/DDBJ databases">
        <title>Genome public.</title>
        <authorList>
            <person name="Liu C."/>
            <person name="Sun Q."/>
        </authorList>
    </citation>
    <scope>NUCLEOTIDE SEQUENCE [LARGE SCALE GENOMIC DNA]</scope>
    <source>
        <strain evidence="1 2">YIM B02564</strain>
    </source>
</reference>
<evidence type="ECO:0000313" key="2">
    <source>
        <dbReference type="Proteomes" id="UP000623967"/>
    </source>
</evidence>
<comment type="caution">
    <text evidence="1">The sequence shown here is derived from an EMBL/GenBank/DDBJ whole genome shotgun (WGS) entry which is preliminary data.</text>
</comment>
<proteinExistence type="predicted"/>
<sequence>MITLSSIGDLTSAQEAFRDLHKTHPDLFEKFLDVIYLTRALQFKYQYMGCLLMDEDPGENTPGFVHSSVLRLYKREIQQLKNDENIRALRAILKEHKSNGYAKLCLLVLGQNPESLVGPTFVQ</sequence>
<organism evidence="1 2">
    <name type="scientific">Neobacillus paridis</name>
    <dbReference type="NCBI Taxonomy" id="2803862"/>
    <lineage>
        <taxon>Bacteria</taxon>
        <taxon>Bacillati</taxon>
        <taxon>Bacillota</taxon>
        <taxon>Bacilli</taxon>
        <taxon>Bacillales</taxon>
        <taxon>Bacillaceae</taxon>
        <taxon>Neobacillus</taxon>
    </lineage>
</organism>
<dbReference type="Proteomes" id="UP000623967">
    <property type="component" value="Unassembled WGS sequence"/>
</dbReference>
<protein>
    <submittedName>
        <fullName evidence="1">Uncharacterized protein</fullName>
    </submittedName>
</protein>
<name>A0ABS1TVP2_9BACI</name>
<gene>
    <name evidence="1" type="ORF">JK635_21020</name>
</gene>